<accession>A0A7J7DUC1</accession>
<feature type="transmembrane region" description="Helical" evidence="1">
    <location>
        <begin position="24"/>
        <end position="48"/>
    </location>
</feature>
<dbReference type="Proteomes" id="UP000593562">
    <property type="component" value="Unassembled WGS sequence"/>
</dbReference>
<organism evidence="2 3">
    <name type="scientific">Tripterygium wilfordii</name>
    <name type="common">Thunder God vine</name>
    <dbReference type="NCBI Taxonomy" id="458696"/>
    <lineage>
        <taxon>Eukaryota</taxon>
        <taxon>Viridiplantae</taxon>
        <taxon>Streptophyta</taxon>
        <taxon>Embryophyta</taxon>
        <taxon>Tracheophyta</taxon>
        <taxon>Spermatophyta</taxon>
        <taxon>Magnoliopsida</taxon>
        <taxon>eudicotyledons</taxon>
        <taxon>Gunneridae</taxon>
        <taxon>Pentapetalae</taxon>
        <taxon>rosids</taxon>
        <taxon>fabids</taxon>
        <taxon>Celastrales</taxon>
        <taxon>Celastraceae</taxon>
        <taxon>Tripterygium</taxon>
    </lineage>
</organism>
<dbReference type="InParanoid" id="A0A7J7DUC1"/>
<evidence type="ECO:0000313" key="2">
    <source>
        <dbReference type="EMBL" id="KAF5749960.1"/>
    </source>
</evidence>
<keyword evidence="3" id="KW-1185">Reference proteome</keyword>
<gene>
    <name evidence="2" type="ORF">HS088_TW03G00287</name>
</gene>
<feature type="transmembrane region" description="Helical" evidence="1">
    <location>
        <begin position="87"/>
        <end position="107"/>
    </location>
</feature>
<comment type="caution">
    <text evidence="2">The sequence shown here is derived from an EMBL/GenBank/DDBJ whole genome shotgun (WGS) entry which is preliminary data.</text>
</comment>
<reference evidence="2 3" key="1">
    <citation type="journal article" date="2020" name="Nat. Commun.">
        <title>Genome of Tripterygium wilfordii and identification of cytochrome P450 involved in triptolide biosynthesis.</title>
        <authorList>
            <person name="Tu L."/>
            <person name="Su P."/>
            <person name="Zhang Z."/>
            <person name="Gao L."/>
            <person name="Wang J."/>
            <person name="Hu T."/>
            <person name="Zhou J."/>
            <person name="Zhang Y."/>
            <person name="Zhao Y."/>
            <person name="Liu Y."/>
            <person name="Song Y."/>
            <person name="Tong Y."/>
            <person name="Lu Y."/>
            <person name="Yang J."/>
            <person name="Xu C."/>
            <person name="Jia M."/>
            <person name="Peters R.J."/>
            <person name="Huang L."/>
            <person name="Gao W."/>
        </authorList>
    </citation>
    <scope>NUCLEOTIDE SEQUENCE [LARGE SCALE GENOMIC DNA]</scope>
    <source>
        <strain evidence="3">cv. XIE 37</strain>
        <tissue evidence="2">Leaf</tissue>
    </source>
</reference>
<dbReference type="EMBL" id="JAAARO010000003">
    <property type="protein sequence ID" value="KAF5749960.1"/>
    <property type="molecule type" value="Genomic_DNA"/>
</dbReference>
<keyword evidence="1" id="KW-1133">Transmembrane helix</keyword>
<proteinExistence type="predicted"/>
<name>A0A7J7DUC1_TRIWF</name>
<dbReference type="AlphaFoldDB" id="A0A7J7DUC1"/>
<protein>
    <submittedName>
        <fullName evidence="2">F-box protein</fullName>
    </submittedName>
</protein>
<keyword evidence="1" id="KW-0812">Transmembrane</keyword>
<evidence type="ECO:0000313" key="3">
    <source>
        <dbReference type="Proteomes" id="UP000593562"/>
    </source>
</evidence>
<sequence length="198" mass="23289">MKQRWMVVHKLTYTLSKMIIGKRFLILTTPGLCLFNHHIHITMEFFYWKGVDLTTYPWREGGVILSFDFAHQVFEKLLLPDIFDNPYLGYEIAIINGLPAVISYYLYDYETLFDIWIMTERGVIESWIRLVSFGPLPNPIRPLGFWNNSGLLLEDFEGRLMLYDHSTQQLKNLHLQLEGDLGTLEVVNYEENLVPKQL</sequence>
<keyword evidence="1" id="KW-0472">Membrane</keyword>
<evidence type="ECO:0000256" key="1">
    <source>
        <dbReference type="SAM" id="Phobius"/>
    </source>
</evidence>